<feature type="compositionally biased region" description="Basic and acidic residues" evidence="1">
    <location>
        <begin position="205"/>
        <end position="214"/>
    </location>
</feature>
<name>A0A146M279_LYGHE</name>
<protein>
    <submittedName>
        <fullName evidence="3">FK506-binding nuclear protein</fullName>
    </submittedName>
</protein>
<feature type="domain" description="Nucleoplasmin-like" evidence="2">
    <location>
        <begin position="16"/>
        <end position="115"/>
    </location>
</feature>
<dbReference type="EMBL" id="GDHC01005547">
    <property type="protein sequence ID" value="JAQ13082.1"/>
    <property type="molecule type" value="Transcribed_RNA"/>
</dbReference>
<accession>A0A146M279</accession>
<organism evidence="3">
    <name type="scientific">Lygus hesperus</name>
    <name type="common">Western plant bug</name>
    <dbReference type="NCBI Taxonomy" id="30085"/>
    <lineage>
        <taxon>Eukaryota</taxon>
        <taxon>Metazoa</taxon>
        <taxon>Ecdysozoa</taxon>
        <taxon>Arthropoda</taxon>
        <taxon>Hexapoda</taxon>
        <taxon>Insecta</taxon>
        <taxon>Pterygota</taxon>
        <taxon>Neoptera</taxon>
        <taxon>Paraneoptera</taxon>
        <taxon>Hemiptera</taxon>
        <taxon>Heteroptera</taxon>
        <taxon>Panheteroptera</taxon>
        <taxon>Cimicomorpha</taxon>
        <taxon>Miridae</taxon>
        <taxon>Mirini</taxon>
        <taxon>Lygus</taxon>
    </lineage>
</organism>
<evidence type="ECO:0000259" key="2">
    <source>
        <dbReference type="Pfam" id="PF17800"/>
    </source>
</evidence>
<reference evidence="3" key="1">
    <citation type="journal article" date="2016" name="Gigascience">
        <title>De novo construction of an expanded transcriptome assembly for the western tarnished plant bug, Lygus hesperus.</title>
        <authorList>
            <person name="Tassone E.E."/>
            <person name="Geib S.M."/>
            <person name="Hall B."/>
            <person name="Fabrick J.A."/>
            <person name="Brent C.S."/>
            <person name="Hull J.J."/>
        </authorList>
    </citation>
    <scope>NUCLEOTIDE SEQUENCE</scope>
</reference>
<dbReference type="Pfam" id="PF17800">
    <property type="entry name" value="NPL"/>
    <property type="match status" value="1"/>
</dbReference>
<feature type="region of interest" description="Disordered" evidence="1">
    <location>
        <begin position="111"/>
        <end position="221"/>
    </location>
</feature>
<dbReference type="AlphaFoldDB" id="A0A146M279"/>
<dbReference type="InterPro" id="IPR041232">
    <property type="entry name" value="NPL"/>
</dbReference>
<evidence type="ECO:0000256" key="1">
    <source>
        <dbReference type="SAM" id="MobiDB-lite"/>
    </source>
</evidence>
<gene>
    <name evidence="3" type="primary">FKBP46_0</name>
    <name evidence="3" type="ORF">g.55985</name>
</gene>
<sequence>MSMMRNTTVDAKMGTWGMVLKPNRNYRVVFDQPFHLKMAVLSFSGLGQQDYSFGLMLLDNNDDRVPLTVCVLSKQSAQQARLDLEFEKDDDVTFFIKTEAFNKDTNSFSVHLSGKTSRDPEVFSKRPTTLMLNRKNDQLSKTRSGSLPDEYFEKRGLPSPKPVPSPLCSPVRPSATSPAILTQPEAVIGAETTVEPPPHSPKSPKSKEPKDKTRSSFKGGEVFGKIGKYLSKS</sequence>
<dbReference type="Gene3D" id="2.60.120.340">
    <property type="entry name" value="Nucleoplasmin core domain"/>
    <property type="match status" value="1"/>
</dbReference>
<evidence type="ECO:0000313" key="3">
    <source>
        <dbReference type="EMBL" id="JAQ13082.1"/>
    </source>
</evidence>
<proteinExistence type="predicted"/>